<name>A0A8C0EV85_BUBBB</name>
<keyword evidence="2" id="KW-1133">Transmembrane helix</keyword>
<sequence>RDETQDGDREKAHSAAQQAGKQEPEQACSAITYDVDHQKADWVSIHEQICQLLIPIRTSLPFLLSEKERKHGMEQLVKRQKYIIDLACRTAQGFVLDGKHEEAIPAALHALRFSTEVYGSNSVQLVPAYLLLAEASTGAGRLLQASKYLSQAQWIVLRTPDCSVAVQHKLHRSLGLFCAAEENFEQALYHLANDIYLASSMFGLKSIETSGGYFHMANIFFRQNKMDIANSLYAEVGKTKDHPLIFLSFFSVFFPIFPLFLTAFNTMGSNNYLIALITGGEKKKKSELSFVLVDFLWKQGFGSCAVCLHSPRKLQPSWLLVDNLVRFVQVLMKISSQMEK</sequence>
<proteinExistence type="predicted"/>
<reference evidence="3" key="1">
    <citation type="submission" date="2025-08" db="UniProtKB">
        <authorList>
            <consortium name="Ensembl"/>
        </authorList>
    </citation>
    <scope>IDENTIFICATION</scope>
</reference>
<keyword evidence="4" id="KW-1185">Reference proteome</keyword>
<evidence type="ECO:0000313" key="4">
    <source>
        <dbReference type="Proteomes" id="UP000694567"/>
    </source>
</evidence>
<dbReference type="InterPro" id="IPR053248">
    <property type="entry name" value="Zinc_finger_MYND_domain"/>
</dbReference>
<dbReference type="PANTHER" id="PTHR46533:SF1">
    <property type="entry name" value="ZINC FINGER MYND DOMAIN-CONTAINING PROTEIN 12"/>
    <property type="match status" value="1"/>
</dbReference>
<keyword evidence="2" id="KW-0472">Membrane</keyword>
<feature type="region of interest" description="Disordered" evidence="1">
    <location>
        <begin position="1"/>
        <end position="25"/>
    </location>
</feature>
<reference evidence="3" key="2">
    <citation type="submission" date="2025-09" db="UniProtKB">
        <authorList>
            <consortium name="Ensembl"/>
        </authorList>
    </citation>
    <scope>IDENTIFICATION</scope>
</reference>
<dbReference type="Proteomes" id="UP000694567">
    <property type="component" value="Unplaced"/>
</dbReference>
<evidence type="ECO:0000256" key="1">
    <source>
        <dbReference type="SAM" id="MobiDB-lite"/>
    </source>
</evidence>
<dbReference type="PANTHER" id="PTHR46533">
    <property type="entry name" value="ZINC FINGER MYND DOMAIN-CONTAINING PROTEIN 12"/>
    <property type="match status" value="1"/>
</dbReference>
<keyword evidence="2" id="KW-0812">Transmembrane</keyword>
<dbReference type="Ensembl" id="ENSBOBT00000010363.1">
    <property type="protein sequence ID" value="ENSBOBP00000010109.1"/>
    <property type="gene ID" value="ENSBOBG00000006488.1"/>
</dbReference>
<evidence type="ECO:0000256" key="2">
    <source>
        <dbReference type="SAM" id="Phobius"/>
    </source>
</evidence>
<accession>A0A8C0EV85</accession>
<protein>
    <submittedName>
        <fullName evidence="3">Zinc finger MYND-type containing 12</fullName>
    </submittedName>
</protein>
<organism evidence="3 4">
    <name type="scientific">Bubo bubo</name>
    <name type="common">Eurasian eagle-owl</name>
    <name type="synonym">Strix bubo</name>
    <dbReference type="NCBI Taxonomy" id="30461"/>
    <lineage>
        <taxon>Eukaryota</taxon>
        <taxon>Metazoa</taxon>
        <taxon>Chordata</taxon>
        <taxon>Craniata</taxon>
        <taxon>Vertebrata</taxon>
        <taxon>Euteleostomi</taxon>
        <taxon>Archelosauria</taxon>
        <taxon>Archosauria</taxon>
        <taxon>Dinosauria</taxon>
        <taxon>Saurischia</taxon>
        <taxon>Theropoda</taxon>
        <taxon>Coelurosauria</taxon>
        <taxon>Aves</taxon>
        <taxon>Neognathae</taxon>
        <taxon>Neoaves</taxon>
        <taxon>Telluraves</taxon>
        <taxon>Strigiformes</taxon>
        <taxon>Strigidae</taxon>
        <taxon>Bubo</taxon>
    </lineage>
</organism>
<dbReference type="InterPro" id="IPR011990">
    <property type="entry name" value="TPR-like_helical_dom_sf"/>
</dbReference>
<evidence type="ECO:0000313" key="3">
    <source>
        <dbReference type="Ensembl" id="ENSBOBP00000010109.1"/>
    </source>
</evidence>
<dbReference type="Gene3D" id="1.25.40.10">
    <property type="entry name" value="Tetratricopeptide repeat domain"/>
    <property type="match status" value="1"/>
</dbReference>
<dbReference type="SUPFAM" id="SSF48452">
    <property type="entry name" value="TPR-like"/>
    <property type="match status" value="1"/>
</dbReference>
<feature type="compositionally biased region" description="Basic and acidic residues" evidence="1">
    <location>
        <begin position="1"/>
        <end position="13"/>
    </location>
</feature>
<feature type="transmembrane region" description="Helical" evidence="2">
    <location>
        <begin position="244"/>
        <end position="264"/>
    </location>
</feature>
<dbReference type="AlphaFoldDB" id="A0A8C0EV85"/>